<feature type="region of interest" description="Disordered" evidence="6">
    <location>
        <begin position="394"/>
        <end position="425"/>
    </location>
</feature>
<dbReference type="PANTHER" id="PTHR23155">
    <property type="entry name" value="DISEASE RESISTANCE PROTEIN RP"/>
    <property type="match status" value="1"/>
</dbReference>
<accession>A0A833RKJ3</accession>
<dbReference type="GO" id="GO:0009626">
    <property type="term" value="P:plant-type hypersensitive response"/>
    <property type="evidence" value="ECO:0007669"/>
    <property type="project" value="UniProtKB-ARBA"/>
</dbReference>
<proteinExistence type="inferred from homology"/>
<name>A0A833RKJ3_9POAL</name>
<keyword evidence="4" id="KW-0547">Nucleotide-binding</keyword>
<feature type="domain" description="NB-ARC" evidence="7">
    <location>
        <begin position="189"/>
        <end position="359"/>
    </location>
</feature>
<evidence type="ECO:0000256" key="4">
    <source>
        <dbReference type="ARBA" id="ARBA00022741"/>
    </source>
</evidence>
<sequence length="1078" mass="122166">MEAAAIGVANTALNSVVKTAITTIKNEIGLVLGVQEELFFIKEELEMMQGFLHDASTNKEKSVVVTIWVKQVQELAFDVEDCLREASVHLMKKSCLPIMCSVKKRDHIAKNIRMLKTRIEDVSQRNLRYKLNKKDKKDNAGHTYDESASTRSIANVQALLVGLDEPKRILVGLILKEHVEREVKTVVVPKVISVVGMGGLGKTTLVREVFGCQELRNEFNHFAWVTVQHPFNKEEFIESLAKQIPSNFQAVDDQGGTMEGNKKKSEELSKKTIKESLEKKVKEYLKDKKHLIVLDDLSSVSEWDMIKDVLSPNNGSRIIVTTRFRSPLAEHISHPSDIYEIKELSEDDALDLFLKAVYKTPNYPFVSEEGPRSNEITEGDSKAHKQCITNTITEEEDREIKEEPPHENKCNMKNGSSSTEATEENSEVREQCMTKDMKTQARLIVESCGRLPLAIVTIGSYLATKPKTSAEWKEMHDHLSSELANNRDLGAVDTVLTSSYNGMPYHLKPSLLYLSVFHNHKEIRRSRIIRRWMADGYVMEGRIKKAEEMKKGYFYELMGRSLIQPSQMSTIVNGDVKRCNIHDIMYELILRKAVDESMVSVLEDGELISMTDKVRHLVITGGPCTGGKVLESVELSHMRSLSIFGEVGDYLKYSRMKLLRVLDLEGTLNLNNRNLRSIGKLRHLKYLGLRGTKISKLPNSLGKLSELETLDIRNTGVLLLPTGLTKLHKLSYLRAGSVCYIDYPTPIDDFLCHINSSTEDWQDKVIDKCWPTINETARSVSQGVRVFCLLCCLSPIILFGLLEGIERDKAYDRFLGGVRVPRGIGKLRSLNIFGVIDIGGSKSLAKEMQNLTNLRKLAVTGFTEENGEILGEVIDRLKHLRSLVLNDADNLGLKCCLESVSSPPKYLQSLKLDGRIGKLPDWISSLENLEKIHFKRTCLTEDIKSIEKLPNVKILYLLVDSFVYTVKELCFGEGTFPMLQEMEVEVYSHNREVVRNIEEQLKKLPKEPVLRKQRREERIRGRFGGMIRGCVLAFIPKRLELKRLRPTGRGRGRDDDVAGWGWRRRRCCPAGIVTDCSS</sequence>
<evidence type="ECO:0000256" key="5">
    <source>
        <dbReference type="ARBA" id="ARBA00022821"/>
    </source>
</evidence>
<dbReference type="Pfam" id="PF23559">
    <property type="entry name" value="WHD_DRP"/>
    <property type="match status" value="1"/>
</dbReference>
<evidence type="ECO:0000259" key="8">
    <source>
        <dbReference type="Pfam" id="PF18052"/>
    </source>
</evidence>
<dbReference type="Gene3D" id="1.10.8.430">
    <property type="entry name" value="Helical domain of apoptotic protease-activating factors"/>
    <property type="match status" value="1"/>
</dbReference>
<evidence type="ECO:0000259" key="7">
    <source>
        <dbReference type="Pfam" id="PF00931"/>
    </source>
</evidence>
<dbReference type="Pfam" id="PF23598">
    <property type="entry name" value="LRR_14"/>
    <property type="match status" value="2"/>
</dbReference>
<organism evidence="11 12">
    <name type="scientific">Carex littledalei</name>
    <dbReference type="NCBI Taxonomy" id="544730"/>
    <lineage>
        <taxon>Eukaryota</taxon>
        <taxon>Viridiplantae</taxon>
        <taxon>Streptophyta</taxon>
        <taxon>Embryophyta</taxon>
        <taxon>Tracheophyta</taxon>
        <taxon>Spermatophyta</taxon>
        <taxon>Magnoliopsida</taxon>
        <taxon>Liliopsida</taxon>
        <taxon>Poales</taxon>
        <taxon>Cyperaceae</taxon>
        <taxon>Cyperoideae</taxon>
        <taxon>Cariceae</taxon>
        <taxon>Carex</taxon>
        <taxon>Carex subgen. Euthyceras</taxon>
    </lineage>
</organism>
<keyword evidence="12" id="KW-1185">Reference proteome</keyword>
<dbReference type="Gene3D" id="1.20.5.4130">
    <property type="match status" value="1"/>
</dbReference>
<dbReference type="PRINTS" id="PR00364">
    <property type="entry name" value="DISEASERSIST"/>
</dbReference>
<reference evidence="11" key="1">
    <citation type="submission" date="2020-01" db="EMBL/GenBank/DDBJ databases">
        <title>Genome sequence of Kobresia littledalei, the first chromosome-level genome in the family Cyperaceae.</title>
        <authorList>
            <person name="Qu G."/>
        </authorList>
    </citation>
    <scope>NUCLEOTIDE SEQUENCE</scope>
    <source>
        <strain evidence="11">C.B.Clarke</strain>
        <tissue evidence="11">Leaf</tissue>
    </source>
</reference>
<dbReference type="InterPro" id="IPR041118">
    <property type="entry name" value="Rx_N"/>
</dbReference>
<comment type="similarity">
    <text evidence="1">Belongs to the disease resistance NB-LRR family.</text>
</comment>
<dbReference type="Pfam" id="PF18052">
    <property type="entry name" value="Rx_N"/>
    <property type="match status" value="1"/>
</dbReference>
<feature type="domain" description="Disease resistance protein winged helix" evidence="9">
    <location>
        <begin position="516"/>
        <end position="589"/>
    </location>
</feature>
<dbReference type="AlphaFoldDB" id="A0A833RKJ3"/>
<dbReference type="Pfam" id="PF00931">
    <property type="entry name" value="NB-ARC"/>
    <property type="match status" value="1"/>
</dbReference>
<dbReference type="InterPro" id="IPR036388">
    <property type="entry name" value="WH-like_DNA-bd_sf"/>
</dbReference>
<evidence type="ECO:0000256" key="3">
    <source>
        <dbReference type="ARBA" id="ARBA00022737"/>
    </source>
</evidence>
<dbReference type="InterPro" id="IPR032675">
    <property type="entry name" value="LRR_dom_sf"/>
</dbReference>
<comment type="caution">
    <text evidence="11">The sequence shown here is derived from an EMBL/GenBank/DDBJ whole genome shotgun (WGS) entry which is preliminary data.</text>
</comment>
<evidence type="ECO:0000256" key="1">
    <source>
        <dbReference type="ARBA" id="ARBA00008894"/>
    </source>
</evidence>
<feature type="domain" description="Disease resistance R13L4/SHOC-2-like LRR" evidence="10">
    <location>
        <begin position="637"/>
        <end position="737"/>
    </location>
</feature>
<feature type="compositionally biased region" description="Basic and acidic residues" evidence="6">
    <location>
        <begin position="398"/>
        <end position="410"/>
    </location>
</feature>
<dbReference type="PANTHER" id="PTHR23155:SF1230">
    <property type="entry name" value="OS09G0517200 PROTEIN"/>
    <property type="match status" value="1"/>
</dbReference>
<feature type="domain" description="Disease resistance R13L4/SHOC-2-like LRR" evidence="10">
    <location>
        <begin position="817"/>
        <end position="985"/>
    </location>
</feature>
<dbReference type="InterPro" id="IPR044974">
    <property type="entry name" value="Disease_R_plants"/>
</dbReference>
<dbReference type="InterPro" id="IPR042197">
    <property type="entry name" value="Apaf_helical"/>
</dbReference>
<dbReference type="SUPFAM" id="SSF52540">
    <property type="entry name" value="P-loop containing nucleoside triphosphate hydrolases"/>
    <property type="match status" value="2"/>
</dbReference>
<dbReference type="CDD" id="cd14798">
    <property type="entry name" value="RX-CC_like"/>
    <property type="match status" value="1"/>
</dbReference>
<keyword evidence="3" id="KW-0677">Repeat</keyword>
<dbReference type="GO" id="GO:0042742">
    <property type="term" value="P:defense response to bacterium"/>
    <property type="evidence" value="ECO:0007669"/>
    <property type="project" value="UniProtKB-ARBA"/>
</dbReference>
<dbReference type="SUPFAM" id="SSF52047">
    <property type="entry name" value="RNI-like"/>
    <property type="match status" value="1"/>
</dbReference>
<gene>
    <name evidence="11" type="ORF">FCM35_KLT18995</name>
</gene>
<dbReference type="InterPro" id="IPR055414">
    <property type="entry name" value="LRR_R13L4/SHOC2-like"/>
</dbReference>
<protein>
    <submittedName>
        <fullName evidence="11">Putative Pi-b protein</fullName>
    </submittedName>
</protein>
<keyword evidence="2" id="KW-0433">Leucine-rich repeat</keyword>
<dbReference type="FunFam" id="1.10.10.10:FF:000322">
    <property type="entry name" value="Probable disease resistance protein At1g63360"/>
    <property type="match status" value="1"/>
</dbReference>
<dbReference type="InterPro" id="IPR002182">
    <property type="entry name" value="NB-ARC"/>
</dbReference>
<dbReference type="InterPro" id="IPR038005">
    <property type="entry name" value="RX-like_CC"/>
</dbReference>
<dbReference type="EMBL" id="SWLB01000007">
    <property type="protein sequence ID" value="KAF3336409.1"/>
    <property type="molecule type" value="Genomic_DNA"/>
</dbReference>
<dbReference type="GO" id="GO:0043531">
    <property type="term" value="F:ADP binding"/>
    <property type="evidence" value="ECO:0007669"/>
    <property type="project" value="InterPro"/>
</dbReference>
<feature type="domain" description="Disease resistance N-terminal" evidence="8">
    <location>
        <begin position="12"/>
        <end position="100"/>
    </location>
</feature>
<evidence type="ECO:0000256" key="6">
    <source>
        <dbReference type="SAM" id="MobiDB-lite"/>
    </source>
</evidence>
<evidence type="ECO:0000259" key="9">
    <source>
        <dbReference type="Pfam" id="PF23559"/>
    </source>
</evidence>
<dbReference type="Proteomes" id="UP000623129">
    <property type="component" value="Unassembled WGS sequence"/>
</dbReference>
<dbReference type="InterPro" id="IPR027417">
    <property type="entry name" value="P-loop_NTPase"/>
</dbReference>
<dbReference type="Gene3D" id="1.10.10.10">
    <property type="entry name" value="Winged helix-like DNA-binding domain superfamily/Winged helix DNA-binding domain"/>
    <property type="match status" value="1"/>
</dbReference>
<dbReference type="OrthoDB" id="6161812at2759"/>
<dbReference type="Gene3D" id="3.80.10.10">
    <property type="entry name" value="Ribonuclease Inhibitor"/>
    <property type="match status" value="2"/>
</dbReference>
<dbReference type="InterPro" id="IPR058922">
    <property type="entry name" value="WHD_DRP"/>
</dbReference>
<keyword evidence="5" id="KW-0611">Plant defense</keyword>
<evidence type="ECO:0000259" key="10">
    <source>
        <dbReference type="Pfam" id="PF23598"/>
    </source>
</evidence>
<evidence type="ECO:0000256" key="2">
    <source>
        <dbReference type="ARBA" id="ARBA00022614"/>
    </source>
</evidence>
<dbReference type="Gene3D" id="3.40.50.300">
    <property type="entry name" value="P-loop containing nucleotide triphosphate hydrolases"/>
    <property type="match status" value="1"/>
</dbReference>
<evidence type="ECO:0000313" key="12">
    <source>
        <dbReference type="Proteomes" id="UP000623129"/>
    </source>
</evidence>
<dbReference type="GO" id="GO:0002758">
    <property type="term" value="P:innate immune response-activating signaling pathway"/>
    <property type="evidence" value="ECO:0007669"/>
    <property type="project" value="UniProtKB-ARBA"/>
</dbReference>
<evidence type="ECO:0000313" key="11">
    <source>
        <dbReference type="EMBL" id="KAF3336409.1"/>
    </source>
</evidence>